<dbReference type="AlphaFoldDB" id="A0A4C1ZIT8"/>
<dbReference type="SUPFAM" id="SSF57667">
    <property type="entry name" value="beta-beta-alpha zinc fingers"/>
    <property type="match status" value="1"/>
</dbReference>
<evidence type="ECO:0000256" key="4">
    <source>
        <dbReference type="ARBA" id="ARBA00022833"/>
    </source>
</evidence>
<keyword evidence="9" id="KW-1185">Reference proteome</keyword>
<evidence type="ECO:0000256" key="6">
    <source>
        <dbReference type="PROSITE-ProRule" id="PRU00042"/>
    </source>
</evidence>
<feature type="domain" description="C2H2-type" evidence="7">
    <location>
        <begin position="164"/>
        <end position="191"/>
    </location>
</feature>
<evidence type="ECO:0000259" key="7">
    <source>
        <dbReference type="PROSITE" id="PS50157"/>
    </source>
</evidence>
<dbReference type="InterPro" id="IPR013087">
    <property type="entry name" value="Znf_C2H2_type"/>
</dbReference>
<reference evidence="8 9" key="1">
    <citation type="journal article" date="2019" name="Commun. Biol.">
        <title>The bagworm genome reveals a unique fibroin gene that provides high tensile strength.</title>
        <authorList>
            <person name="Kono N."/>
            <person name="Nakamura H."/>
            <person name="Ohtoshi R."/>
            <person name="Tomita M."/>
            <person name="Numata K."/>
            <person name="Arakawa K."/>
        </authorList>
    </citation>
    <scope>NUCLEOTIDE SEQUENCE [LARGE SCALE GENOMIC DNA]</scope>
</reference>
<protein>
    <submittedName>
        <fullName evidence="8">Zinc finger protein 333</fullName>
    </submittedName>
</protein>
<evidence type="ECO:0000313" key="9">
    <source>
        <dbReference type="Proteomes" id="UP000299102"/>
    </source>
</evidence>
<dbReference type="STRING" id="151549.A0A4C1ZIT8"/>
<keyword evidence="2" id="KW-0677">Repeat</keyword>
<dbReference type="GO" id="GO:0000978">
    <property type="term" value="F:RNA polymerase II cis-regulatory region sequence-specific DNA binding"/>
    <property type="evidence" value="ECO:0007669"/>
    <property type="project" value="TreeGrafter"/>
</dbReference>
<dbReference type="EMBL" id="BGZK01001852">
    <property type="protein sequence ID" value="GBP87332.1"/>
    <property type="molecule type" value="Genomic_DNA"/>
</dbReference>
<name>A0A4C1ZIT8_EUMVA</name>
<dbReference type="Gene3D" id="3.30.160.60">
    <property type="entry name" value="Classic Zinc Finger"/>
    <property type="match status" value="2"/>
</dbReference>
<dbReference type="GO" id="GO:0031519">
    <property type="term" value="C:PcG protein complex"/>
    <property type="evidence" value="ECO:0007669"/>
    <property type="project" value="TreeGrafter"/>
</dbReference>
<proteinExistence type="predicted"/>
<dbReference type="PROSITE" id="PS50157">
    <property type="entry name" value="ZINC_FINGER_C2H2_2"/>
    <property type="match status" value="2"/>
</dbReference>
<dbReference type="InterPro" id="IPR036236">
    <property type="entry name" value="Znf_C2H2_sf"/>
</dbReference>
<dbReference type="GO" id="GO:0005667">
    <property type="term" value="C:transcription regulator complex"/>
    <property type="evidence" value="ECO:0007669"/>
    <property type="project" value="TreeGrafter"/>
</dbReference>
<accession>A0A4C1ZIT8</accession>
<evidence type="ECO:0000313" key="8">
    <source>
        <dbReference type="EMBL" id="GBP87332.1"/>
    </source>
</evidence>
<sequence>MHTQHPSILITVGIGARYFPQQITRQRTDWLPFQASLETLPLGSSFVAAADVDIVANQLMNKIRRSDYGYNRPSYFDVTSRRPAFTISKWYIDSTTALRHLLRRAMVAINRLSNGILRTVHFPETQKRGKVLTITKAGAHFVKAFVQKNDLVSHIRCHTGERPYVCSTCGQAFRQCSALKTHLKVHSIKEAPLLLPLQLARKDNVNKQLSLQELAILPVMPNIATTSSEMRE</sequence>
<keyword evidence="4" id="KW-0862">Zinc</keyword>
<evidence type="ECO:0000256" key="3">
    <source>
        <dbReference type="ARBA" id="ARBA00022771"/>
    </source>
</evidence>
<dbReference type="Pfam" id="PF00096">
    <property type="entry name" value="zf-C2H2"/>
    <property type="match status" value="1"/>
</dbReference>
<keyword evidence="5" id="KW-0539">Nucleus</keyword>
<dbReference type="GO" id="GO:0000785">
    <property type="term" value="C:chromatin"/>
    <property type="evidence" value="ECO:0007669"/>
    <property type="project" value="TreeGrafter"/>
</dbReference>
<gene>
    <name evidence="8" type="primary">ZNF333</name>
    <name evidence="8" type="ORF">EVAR_69571_1</name>
</gene>
<keyword evidence="1" id="KW-0479">Metal-binding</keyword>
<dbReference type="SMART" id="SM00355">
    <property type="entry name" value="ZnF_C2H2"/>
    <property type="match status" value="1"/>
</dbReference>
<evidence type="ECO:0000256" key="1">
    <source>
        <dbReference type="ARBA" id="ARBA00022723"/>
    </source>
</evidence>
<dbReference type="PANTHER" id="PTHR14003">
    <property type="entry name" value="TRANSCRIPTIONAL REPRESSOR PROTEIN YY"/>
    <property type="match status" value="1"/>
</dbReference>
<organism evidence="8 9">
    <name type="scientific">Eumeta variegata</name>
    <name type="common">Bagworm moth</name>
    <name type="synonym">Eumeta japonica</name>
    <dbReference type="NCBI Taxonomy" id="151549"/>
    <lineage>
        <taxon>Eukaryota</taxon>
        <taxon>Metazoa</taxon>
        <taxon>Ecdysozoa</taxon>
        <taxon>Arthropoda</taxon>
        <taxon>Hexapoda</taxon>
        <taxon>Insecta</taxon>
        <taxon>Pterygota</taxon>
        <taxon>Neoptera</taxon>
        <taxon>Endopterygota</taxon>
        <taxon>Lepidoptera</taxon>
        <taxon>Glossata</taxon>
        <taxon>Ditrysia</taxon>
        <taxon>Tineoidea</taxon>
        <taxon>Psychidae</taxon>
        <taxon>Oiketicinae</taxon>
        <taxon>Eumeta</taxon>
    </lineage>
</organism>
<dbReference type="GO" id="GO:0008270">
    <property type="term" value="F:zinc ion binding"/>
    <property type="evidence" value="ECO:0007669"/>
    <property type="project" value="UniProtKB-KW"/>
</dbReference>
<keyword evidence="3 6" id="KW-0863">Zinc-finger</keyword>
<dbReference type="OrthoDB" id="412981at2759"/>
<comment type="caution">
    <text evidence="8">The sequence shown here is derived from an EMBL/GenBank/DDBJ whole genome shotgun (WGS) entry which is preliminary data.</text>
</comment>
<dbReference type="GO" id="GO:0000981">
    <property type="term" value="F:DNA-binding transcription factor activity, RNA polymerase II-specific"/>
    <property type="evidence" value="ECO:0007669"/>
    <property type="project" value="TreeGrafter"/>
</dbReference>
<dbReference type="PANTHER" id="PTHR14003:SF23">
    <property type="entry name" value="ZINC FINGER PROTEIN 143"/>
    <property type="match status" value="1"/>
</dbReference>
<evidence type="ECO:0000256" key="5">
    <source>
        <dbReference type="ARBA" id="ARBA00023242"/>
    </source>
</evidence>
<dbReference type="Proteomes" id="UP000299102">
    <property type="component" value="Unassembled WGS sequence"/>
</dbReference>
<feature type="domain" description="C2H2-type" evidence="7">
    <location>
        <begin position="143"/>
        <end position="163"/>
    </location>
</feature>
<evidence type="ECO:0000256" key="2">
    <source>
        <dbReference type="ARBA" id="ARBA00022737"/>
    </source>
</evidence>
<dbReference type="PROSITE" id="PS00028">
    <property type="entry name" value="ZINC_FINGER_C2H2_1"/>
    <property type="match status" value="1"/>
</dbReference>
<dbReference type="FunFam" id="3.30.160.60:FF:000557">
    <property type="entry name" value="zinc finger and SCAN domain-containing protein 29"/>
    <property type="match status" value="1"/>
</dbReference>